<organism evidence="2">
    <name type="scientific">Candidatus Fermentithermobacillus carboniphilus</name>
    <dbReference type="NCBI Taxonomy" id="3085328"/>
    <lineage>
        <taxon>Bacteria</taxon>
        <taxon>Bacillati</taxon>
        <taxon>Bacillota</taxon>
        <taxon>Candidatus Fermentithermobacillia</taxon>
        <taxon>Candidatus Fermentithermobacillales</taxon>
        <taxon>Candidatus Fermentithermobacillaceae</taxon>
        <taxon>Candidatus Fermentithermobacillus</taxon>
    </lineage>
</organism>
<keyword evidence="1" id="KW-0812">Transmembrane</keyword>
<dbReference type="KEGG" id="fcz:IMF26_03010"/>
<feature type="transmembrane region" description="Helical" evidence="1">
    <location>
        <begin position="135"/>
        <end position="154"/>
    </location>
</feature>
<reference evidence="2" key="1">
    <citation type="submission" date="2020-10" db="EMBL/GenBank/DDBJ databases">
        <authorList>
            <person name="Kadnikov V."/>
            <person name="Beletsky A.V."/>
            <person name="Mardanov A.V."/>
            <person name="Karnachuk O.V."/>
            <person name="Ravin N.V."/>
        </authorList>
    </citation>
    <scope>NUCLEOTIDE SEQUENCE</scope>
    <source>
        <strain evidence="2">Bu02</strain>
    </source>
</reference>
<dbReference type="EMBL" id="CP062796">
    <property type="protein sequence ID" value="QUL99054.1"/>
    <property type="molecule type" value="Genomic_DNA"/>
</dbReference>
<feature type="transmembrane region" description="Helical" evidence="1">
    <location>
        <begin position="102"/>
        <end position="123"/>
    </location>
</feature>
<feature type="transmembrane region" description="Helical" evidence="1">
    <location>
        <begin position="72"/>
        <end position="90"/>
    </location>
</feature>
<gene>
    <name evidence="2" type="ORF">IMF26_03010</name>
</gene>
<sequence length="208" mass="22687">MHLAKRTIPVAIAFVCGIIQVVDYFFKIESVNTWAQEIRSWVSIVAIFALGLGAVNVLRVHLKKVRQAPSESLNSILLLITFLVTISIGLTAGQSSKPYKFIFDYIIVPTGSAIFSLLAFYIGTAAYRAFRAKNAEAAILLVTGCIVMLGKVPLGEKIIPFAPKWTTWIMEVLNVGGQRGVMIAGAIGFVAVSLRIIIGLERRTYGVD</sequence>
<name>A0AAT9LD86_9FIRM</name>
<accession>A0AAT9LD86</accession>
<keyword evidence="1" id="KW-0472">Membrane</keyword>
<proteinExistence type="predicted"/>
<dbReference type="AlphaFoldDB" id="A0AAT9LD86"/>
<feature type="transmembrane region" description="Helical" evidence="1">
    <location>
        <begin position="7"/>
        <end position="26"/>
    </location>
</feature>
<protein>
    <submittedName>
        <fullName evidence="2">Uncharacterized protein</fullName>
    </submittedName>
</protein>
<evidence type="ECO:0000256" key="1">
    <source>
        <dbReference type="SAM" id="Phobius"/>
    </source>
</evidence>
<keyword evidence="1" id="KW-1133">Transmembrane helix</keyword>
<evidence type="ECO:0000313" key="2">
    <source>
        <dbReference type="EMBL" id="QUL99054.1"/>
    </source>
</evidence>
<feature type="transmembrane region" description="Helical" evidence="1">
    <location>
        <begin position="38"/>
        <end position="60"/>
    </location>
</feature>
<feature type="transmembrane region" description="Helical" evidence="1">
    <location>
        <begin position="180"/>
        <end position="198"/>
    </location>
</feature>
<reference evidence="2" key="2">
    <citation type="journal article" date="2023" name="Biology">
        <title>Prokaryotic Life Associated with Coal-Fire Gas Vents Revealed by Metagenomics.</title>
        <authorList>
            <person name="Kadnikov V.V."/>
            <person name="Mardanov A.V."/>
            <person name="Beletsky A.V."/>
            <person name="Karnachuk O.V."/>
            <person name="Ravin N.V."/>
        </authorList>
    </citation>
    <scope>NUCLEOTIDE SEQUENCE</scope>
    <source>
        <strain evidence="2">Bu02</strain>
    </source>
</reference>